<evidence type="ECO:0000313" key="2">
    <source>
        <dbReference type="EMBL" id="ORY02139.1"/>
    </source>
</evidence>
<protein>
    <recommendedName>
        <fullName evidence="4">Chitin synthase export chaperone</fullName>
    </recommendedName>
</protein>
<keyword evidence="1" id="KW-0472">Membrane</keyword>
<accession>A0A1Y1YW04</accession>
<reference evidence="2 3" key="1">
    <citation type="submission" date="2016-08" db="EMBL/GenBank/DDBJ databases">
        <title>A Parts List for Fungal Cellulosomes Revealed by Comparative Genomics.</title>
        <authorList>
            <consortium name="DOE Joint Genome Institute"/>
            <person name="Haitjema C.H."/>
            <person name="Gilmore S.P."/>
            <person name="Henske J.K."/>
            <person name="Solomon K.V."/>
            <person name="De Groot R."/>
            <person name="Kuo A."/>
            <person name="Mondo S.J."/>
            <person name="Salamov A.A."/>
            <person name="Labutti K."/>
            <person name="Zhao Z."/>
            <person name="Chiniquy J."/>
            <person name="Barry K."/>
            <person name="Brewer H.M."/>
            <person name="Purvine S.O."/>
            <person name="Wright A.T."/>
            <person name="Boxma B."/>
            <person name="Van Alen T."/>
            <person name="Hackstein J.H."/>
            <person name="Baker S.E."/>
            <person name="Grigoriev I.V."/>
            <person name="O'Malley M.A."/>
        </authorList>
    </citation>
    <scope>NUCLEOTIDE SEQUENCE [LARGE SCALE GENOMIC DNA]</scope>
    <source>
        <strain evidence="2 3">G1</strain>
    </source>
</reference>
<keyword evidence="1" id="KW-0812">Transmembrane</keyword>
<dbReference type="OrthoDB" id="10570454at2759"/>
<dbReference type="Proteomes" id="UP000193920">
    <property type="component" value="Unassembled WGS sequence"/>
</dbReference>
<organism evidence="2 3">
    <name type="scientific">Neocallimastix californiae</name>
    <dbReference type="NCBI Taxonomy" id="1754190"/>
    <lineage>
        <taxon>Eukaryota</taxon>
        <taxon>Fungi</taxon>
        <taxon>Fungi incertae sedis</taxon>
        <taxon>Chytridiomycota</taxon>
        <taxon>Chytridiomycota incertae sedis</taxon>
        <taxon>Neocallimastigomycetes</taxon>
        <taxon>Neocallimastigales</taxon>
        <taxon>Neocallimastigaceae</taxon>
        <taxon>Neocallimastix</taxon>
    </lineage>
</organism>
<feature type="transmembrane region" description="Helical" evidence="1">
    <location>
        <begin position="85"/>
        <end position="107"/>
    </location>
</feature>
<dbReference type="EMBL" id="MCOG01000493">
    <property type="protein sequence ID" value="ORY02139.1"/>
    <property type="molecule type" value="Genomic_DNA"/>
</dbReference>
<evidence type="ECO:0000313" key="3">
    <source>
        <dbReference type="Proteomes" id="UP000193920"/>
    </source>
</evidence>
<feature type="transmembrane region" description="Helical" evidence="1">
    <location>
        <begin position="119"/>
        <end position="140"/>
    </location>
</feature>
<keyword evidence="3" id="KW-1185">Reference proteome</keyword>
<dbReference type="AlphaFoldDB" id="A0A1Y1YW04"/>
<evidence type="ECO:0000256" key="1">
    <source>
        <dbReference type="SAM" id="Phobius"/>
    </source>
</evidence>
<name>A0A1Y1YW04_9FUNG</name>
<feature type="transmembrane region" description="Helical" evidence="1">
    <location>
        <begin position="46"/>
        <end position="65"/>
    </location>
</feature>
<gene>
    <name evidence="2" type="ORF">LY90DRAFT_519660</name>
</gene>
<comment type="caution">
    <text evidence="2">The sequence shown here is derived from an EMBL/GenBank/DDBJ whole genome shotgun (WGS) entry which is preliminary data.</text>
</comment>
<proteinExistence type="predicted"/>
<evidence type="ECO:0008006" key="4">
    <source>
        <dbReference type="Google" id="ProtNLM"/>
    </source>
</evidence>
<sequence>MDKLDKTLPDFSLSLALVDALPVIFFFLSSLSIAKELKKIHSLGGLLFNIGGILAYLGGFFQVLWKLIIALFNKNIYIFHSQIKYLLPLGFIFIIISLIVSHSTINWKKLITKLLSMPCLIFVVIIMFCNLLMISFLFTMNQLNTKSHWKEECVNVIFQGSFLICTHIASKNEINRKENKQK</sequence>
<feature type="transmembrane region" description="Helical" evidence="1">
    <location>
        <begin position="12"/>
        <end position="34"/>
    </location>
</feature>
<keyword evidence="1" id="KW-1133">Transmembrane helix</keyword>